<evidence type="ECO:0008006" key="3">
    <source>
        <dbReference type="Google" id="ProtNLM"/>
    </source>
</evidence>
<organism evidence="1 2">
    <name type="scientific">Acinetobacter bereziniae LMG 1003 = CIP 70.12</name>
    <dbReference type="NCBI Taxonomy" id="981324"/>
    <lineage>
        <taxon>Bacteria</taxon>
        <taxon>Pseudomonadati</taxon>
        <taxon>Pseudomonadota</taxon>
        <taxon>Gammaproteobacteria</taxon>
        <taxon>Moraxellales</taxon>
        <taxon>Moraxellaceae</taxon>
        <taxon>Acinetobacter</taxon>
    </lineage>
</organism>
<accession>N9EEA2</accession>
<dbReference type="Pfam" id="PF05954">
    <property type="entry name" value="Phage_GPD"/>
    <property type="match status" value="1"/>
</dbReference>
<dbReference type="PATRIC" id="fig|1217650.3.peg.3585"/>
<dbReference type="EMBL" id="APQG01000047">
    <property type="protein sequence ID" value="ENV91145.1"/>
    <property type="molecule type" value="Genomic_DNA"/>
</dbReference>
<dbReference type="SUPFAM" id="SSF69279">
    <property type="entry name" value="Phage tail proteins"/>
    <property type="match status" value="1"/>
</dbReference>
<proteinExistence type="predicted"/>
<evidence type="ECO:0000313" key="1">
    <source>
        <dbReference type="EMBL" id="ENV91145.1"/>
    </source>
</evidence>
<gene>
    <name evidence="1" type="ORF">F938_03644</name>
</gene>
<sequence>MSLLSLASTAINFISNKLDASYPHAFYKIVVNGVDIGGLVQTRLMRLTITDNRGIEADTVEIELSDHDGSLGIPPKGADMEIWIGWSNEGLVYKGKYTIKEREHSGVPDVLTIRGAAADLKATFKKKKERSFDNKTIEDIINTIASEQNLKAIIHDSLGQITLAHIDQNESDANLITRIADEHDAIATVKNGYLLFMPKGESKTISGLDLPTFFITRNMGDSHRWSDTDGADEVSGVTVFYYDNDKAERQKVTVGMSDENTRELRNIQRDEKSAKRVAQSEFNRIKSKSATFSYKLAYGKPDLIPEMQVQFMGLKSEIDDIIWLGSRVVHTLSADSGFVTDVELEVYLPDSDDLSELVDDDSGSYTGILAYYKDGKNTGKVTQGDQTTPKRLTYLYKNKQTATTAATREYKAMQAEKEQPQSENK</sequence>
<dbReference type="AlphaFoldDB" id="N9EEA2"/>
<evidence type="ECO:0000313" key="2">
    <source>
        <dbReference type="Proteomes" id="UP000013251"/>
    </source>
</evidence>
<comment type="caution">
    <text evidence="1">The sequence shown here is derived from an EMBL/GenBank/DDBJ whole genome shotgun (WGS) entry which is preliminary data.</text>
</comment>
<keyword evidence="2" id="KW-1185">Reference proteome</keyword>
<dbReference type="OrthoDB" id="4070623at2"/>
<dbReference type="RefSeq" id="WP_005034054.1">
    <property type="nucleotide sequence ID" value="NZ_KB849756.1"/>
</dbReference>
<dbReference type="HOGENOM" id="CLU_037957_0_0_6"/>
<reference evidence="1 2" key="1">
    <citation type="submission" date="2013-02" db="EMBL/GenBank/DDBJ databases">
        <title>The Genome Sequence of Acinetobacter bereziniae CIP 70.12.</title>
        <authorList>
            <consortium name="The Broad Institute Genome Sequencing Platform"/>
            <consortium name="The Broad Institute Genome Sequencing Center for Infectious Disease"/>
            <person name="Cerqueira G."/>
            <person name="Feldgarden M."/>
            <person name="Courvalin P."/>
            <person name="Perichon B."/>
            <person name="Grillot-Courvalin C."/>
            <person name="Clermont D."/>
            <person name="Rocha E."/>
            <person name="Yoon E.-J."/>
            <person name="Nemec A."/>
            <person name="Walker B."/>
            <person name="Young S.K."/>
            <person name="Zeng Q."/>
            <person name="Gargeya S."/>
            <person name="Fitzgerald M."/>
            <person name="Haas B."/>
            <person name="Abouelleil A."/>
            <person name="Alvarado L."/>
            <person name="Arachchi H.M."/>
            <person name="Berlin A.M."/>
            <person name="Chapman S.B."/>
            <person name="Dewar J."/>
            <person name="Goldberg J."/>
            <person name="Griggs A."/>
            <person name="Gujja S."/>
            <person name="Hansen M."/>
            <person name="Howarth C."/>
            <person name="Imamovic A."/>
            <person name="Larimer J."/>
            <person name="McCowan C."/>
            <person name="Murphy C."/>
            <person name="Neiman D."/>
            <person name="Pearson M."/>
            <person name="Priest M."/>
            <person name="Roberts A."/>
            <person name="Saif S."/>
            <person name="Shea T."/>
            <person name="Sisk P."/>
            <person name="Sykes S."/>
            <person name="Wortman J."/>
            <person name="Nusbaum C."/>
            <person name="Birren B."/>
        </authorList>
    </citation>
    <scope>NUCLEOTIDE SEQUENCE [LARGE SCALE GENOMIC DNA]</scope>
    <source>
        <strain evidence="1 2">CIP 70.12</strain>
    </source>
</reference>
<protein>
    <recommendedName>
        <fullName evidence="3">DNA primase</fullName>
    </recommendedName>
</protein>
<name>N9EEA2_ACIBZ</name>
<dbReference type="Proteomes" id="UP000013251">
    <property type="component" value="Unassembled WGS sequence"/>
</dbReference>